<keyword evidence="2" id="KW-1185">Reference proteome</keyword>
<name>A0ACB8ZX30_ARCLA</name>
<gene>
    <name evidence="1" type="ORF">L6452_28305</name>
</gene>
<evidence type="ECO:0000313" key="1">
    <source>
        <dbReference type="EMBL" id="KAI3702562.1"/>
    </source>
</evidence>
<organism evidence="1 2">
    <name type="scientific">Arctium lappa</name>
    <name type="common">Greater burdock</name>
    <name type="synonym">Lappa major</name>
    <dbReference type="NCBI Taxonomy" id="4217"/>
    <lineage>
        <taxon>Eukaryota</taxon>
        <taxon>Viridiplantae</taxon>
        <taxon>Streptophyta</taxon>
        <taxon>Embryophyta</taxon>
        <taxon>Tracheophyta</taxon>
        <taxon>Spermatophyta</taxon>
        <taxon>Magnoliopsida</taxon>
        <taxon>eudicotyledons</taxon>
        <taxon>Gunneridae</taxon>
        <taxon>Pentapetalae</taxon>
        <taxon>asterids</taxon>
        <taxon>campanulids</taxon>
        <taxon>Asterales</taxon>
        <taxon>Asteraceae</taxon>
        <taxon>Carduoideae</taxon>
        <taxon>Cardueae</taxon>
        <taxon>Arctiinae</taxon>
        <taxon>Arctium</taxon>
    </lineage>
</organism>
<dbReference type="Proteomes" id="UP001055879">
    <property type="component" value="Linkage Group LG09"/>
</dbReference>
<sequence>MGTPIKASMLALLLFFLLSPIAFSVSNDGLIRVGLKKRKVDRIDQLRRYVVSTEGNVRKEFGFRSTLEDSDSGIIALTNDRDTSYFGEIGIGTPPQKFTDLSRSCAHGSLYRHRQLVVLTQGTFAAIQYGTGSISGFYSQDSVTVGELVVKEQDFIETTDELDAVFLATKFDGILGLAFQENSVQNVVPVWYNMVNEGLVEEAVFSFWLNRNVDEEEGGEIVLVGLTLIIIGFEMGDVLIGDKSTGFCKYGCQAFADSGTSLLAGPTVQLADKICSHLKLCTFDGARDVSSIIESVVDHNNDKSSGGIRDEMCTFCEMTVVWMQNEINRNETEDNIINYVNELCDNLPTSSGESLVDCNSLSSMPNTAFTIGGKIFELTPEQYVLKMGEGEAALCLSGFSAVDLTTVLGPLW</sequence>
<reference evidence="1 2" key="2">
    <citation type="journal article" date="2022" name="Mol. Ecol. Resour.">
        <title>The genomes of chicory, endive, great burdock and yacon provide insights into Asteraceae paleo-polyploidization history and plant inulin production.</title>
        <authorList>
            <person name="Fan W."/>
            <person name="Wang S."/>
            <person name="Wang H."/>
            <person name="Wang A."/>
            <person name="Jiang F."/>
            <person name="Liu H."/>
            <person name="Zhao H."/>
            <person name="Xu D."/>
            <person name="Zhang Y."/>
        </authorList>
    </citation>
    <scope>NUCLEOTIDE SEQUENCE [LARGE SCALE GENOMIC DNA]</scope>
    <source>
        <strain evidence="2">cv. Niubang</strain>
    </source>
</reference>
<reference evidence="2" key="1">
    <citation type="journal article" date="2022" name="Mol. Ecol. Resour.">
        <title>The genomes of chicory, endive, great burdock and yacon provide insights into Asteraceae palaeo-polyploidization history and plant inulin production.</title>
        <authorList>
            <person name="Fan W."/>
            <person name="Wang S."/>
            <person name="Wang H."/>
            <person name="Wang A."/>
            <person name="Jiang F."/>
            <person name="Liu H."/>
            <person name="Zhao H."/>
            <person name="Xu D."/>
            <person name="Zhang Y."/>
        </authorList>
    </citation>
    <scope>NUCLEOTIDE SEQUENCE [LARGE SCALE GENOMIC DNA]</scope>
    <source>
        <strain evidence="2">cv. Niubang</strain>
    </source>
</reference>
<accession>A0ACB8ZX30</accession>
<comment type="caution">
    <text evidence="1">The sequence shown here is derived from an EMBL/GenBank/DDBJ whole genome shotgun (WGS) entry which is preliminary data.</text>
</comment>
<proteinExistence type="predicted"/>
<evidence type="ECO:0000313" key="2">
    <source>
        <dbReference type="Proteomes" id="UP001055879"/>
    </source>
</evidence>
<protein>
    <submittedName>
        <fullName evidence="1">Uncharacterized protein</fullName>
    </submittedName>
</protein>
<dbReference type="EMBL" id="CM042055">
    <property type="protein sequence ID" value="KAI3702562.1"/>
    <property type="molecule type" value="Genomic_DNA"/>
</dbReference>